<dbReference type="Pfam" id="PF01613">
    <property type="entry name" value="Flavin_Reduct"/>
    <property type="match status" value="1"/>
</dbReference>
<dbReference type="AlphaFoldDB" id="A0A4Z1E4A0"/>
<evidence type="ECO:0000313" key="4">
    <source>
        <dbReference type="Proteomes" id="UP000297318"/>
    </source>
</evidence>
<dbReference type="EMBL" id="RHPJ01000002">
    <property type="protein sequence ID" value="TGO05303.1"/>
    <property type="molecule type" value="Genomic_DNA"/>
</dbReference>
<evidence type="ECO:0000259" key="2">
    <source>
        <dbReference type="SMART" id="SM00903"/>
    </source>
</evidence>
<organism evidence="3 4">
    <name type="scientific">Serinibacter arcticus</name>
    <dbReference type="NCBI Taxonomy" id="1655435"/>
    <lineage>
        <taxon>Bacteria</taxon>
        <taxon>Bacillati</taxon>
        <taxon>Actinomycetota</taxon>
        <taxon>Actinomycetes</taxon>
        <taxon>Micrococcales</taxon>
        <taxon>Beutenbergiaceae</taxon>
        <taxon>Serinibacter</taxon>
    </lineage>
</organism>
<accession>A0A4Z1E4A0</accession>
<keyword evidence="4" id="KW-1185">Reference proteome</keyword>
<dbReference type="SUPFAM" id="SSF50475">
    <property type="entry name" value="FMN-binding split barrel"/>
    <property type="match status" value="1"/>
</dbReference>
<feature type="domain" description="Flavin reductase like" evidence="2">
    <location>
        <begin position="18"/>
        <end position="163"/>
    </location>
</feature>
<dbReference type="PANTHER" id="PTHR30466:SF1">
    <property type="entry name" value="FMN REDUCTASE (NADH) RUTF"/>
    <property type="match status" value="1"/>
</dbReference>
<keyword evidence="1" id="KW-0560">Oxidoreductase</keyword>
<proteinExistence type="predicted"/>
<dbReference type="InterPro" id="IPR012349">
    <property type="entry name" value="Split_barrel_FMN-bd"/>
</dbReference>
<evidence type="ECO:0000256" key="1">
    <source>
        <dbReference type="ARBA" id="ARBA00023002"/>
    </source>
</evidence>
<name>A0A4Z1E4A0_9MICO</name>
<protein>
    <submittedName>
        <fullName evidence="3">NADH-FMN oxidoreductase</fullName>
    </submittedName>
</protein>
<dbReference type="SMART" id="SM00903">
    <property type="entry name" value="Flavin_Reduct"/>
    <property type="match status" value="1"/>
</dbReference>
<dbReference type="InterPro" id="IPR050268">
    <property type="entry name" value="NADH-dep_flavin_reductase"/>
</dbReference>
<dbReference type="Gene3D" id="2.30.110.10">
    <property type="entry name" value="Electron Transport, Fmn-binding Protein, Chain A"/>
    <property type="match status" value="1"/>
</dbReference>
<evidence type="ECO:0000313" key="3">
    <source>
        <dbReference type="EMBL" id="TGO05303.1"/>
    </source>
</evidence>
<dbReference type="RefSeq" id="WP_135849326.1">
    <property type="nucleotide sequence ID" value="NZ_RHPJ01000002.1"/>
</dbReference>
<dbReference type="OrthoDB" id="9792858at2"/>
<dbReference type="GO" id="GO:0006208">
    <property type="term" value="P:pyrimidine nucleobase catabolic process"/>
    <property type="evidence" value="ECO:0007669"/>
    <property type="project" value="TreeGrafter"/>
</dbReference>
<reference evidence="3 4" key="1">
    <citation type="submission" date="2018-11" db="EMBL/GenBank/DDBJ databases">
        <title>Complete genome sequencing of the Actinobacteria Serinibacter sp. K3-2.</title>
        <authorList>
            <person name="Rakitin A.L."/>
            <person name="Beletsky A.V."/>
            <person name="Mardanov A.V."/>
            <person name="Ravin N.V."/>
            <person name="Gromova A.S."/>
            <person name="Filippova S.N."/>
            <person name="Gal'Chenko V.F."/>
        </authorList>
    </citation>
    <scope>NUCLEOTIDE SEQUENCE [LARGE SCALE GENOMIC DNA]</scope>
    <source>
        <strain evidence="3 4">K3-2</strain>
    </source>
</reference>
<dbReference type="GO" id="GO:0010181">
    <property type="term" value="F:FMN binding"/>
    <property type="evidence" value="ECO:0007669"/>
    <property type="project" value="InterPro"/>
</dbReference>
<comment type="caution">
    <text evidence="3">The sequence shown here is derived from an EMBL/GenBank/DDBJ whole genome shotgun (WGS) entry which is preliminary data.</text>
</comment>
<gene>
    <name evidence="3" type="ORF">SERN_1307</name>
</gene>
<sequence length="169" mass="17591">MTEPADELLDTATFREVVGRHPAGVCVVALTDADGAPVGFTASSVVSVSSTPPILAFCVSGRSSSWPALAVAGSVAISFLAQDQDGVAERFAARGVDRFADGGWSRLPGGEPVVDGAREWVRGRVLERVTLGSSHLVALAVTDHGLPHPGALPLAYREGRYQEVRALDG</sequence>
<dbReference type="Proteomes" id="UP000297318">
    <property type="component" value="Unassembled WGS sequence"/>
</dbReference>
<dbReference type="GO" id="GO:0042602">
    <property type="term" value="F:riboflavin reductase (NADPH) activity"/>
    <property type="evidence" value="ECO:0007669"/>
    <property type="project" value="TreeGrafter"/>
</dbReference>
<dbReference type="PANTHER" id="PTHR30466">
    <property type="entry name" value="FLAVIN REDUCTASE"/>
    <property type="match status" value="1"/>
</dbReference>
<dbReference type="InterPro" id="IPR002563">
    <property type="entry name" value="Flavin_Rdtase-like_dom"/>
</dbReference>